<evidence type="ECO:0000313" key="1">
    <source>
        <dbReference type="EMBL" id="GAA2143346.1"/>
    </source>
</evidence>
<dbReference type="EMBL" id="BAAANT010000014">
    <property type="protein sequence ID" value="GAA2143346.1"/>
    <property type="molecule type" value="Genomic_DNA"/>
</dbReference>
<proteinExistence type="predicted"/>
<protein>
    <submittedName>
        <fullName evidence="1">Uncharacterized protein</fullName>
    </submittedName>
</protein>
<comment type="caution">
    <text evidence="1">The sequence shown here is derived from an EMBL/GenBank/DDBJ whole genome shotgun (WGS) entry which is preliminary data.</text>
</comment>
<dbReference type="Proteomes" id="UP001422759">
    <property type="component" value="Unassembled WGS sequence"/>
</dbReference>
<name>A0ABN2ZJV3_9ACTN</name>
<evidence type="ECO:0000313" key="2">
    <source>
        <dbReference type="Proteomes" id="UP001422759"/>
    </source>
</evidence>
<gene>
    <name evidence="1" type="ORF">GCM10009760_29610</name>
</gene>
<reference evidence="1 2" key="1">
    <citation type="journal article" date="2019" name="Int. J. Syst. Evol. Microbiol.">
        <title>The Global Catalogue of Microorganisms (GCM) 10K type strain sequencing project: providing services to taxonomists for standard genome sequencing and annotation.</title>
        <authorList>
            <consortium name="The Broad Institute Genomics Platform"/>
            <consortium name="The Broad Institute Genome Sequencing Center for Infectious Disease"/>
            <person name="Wu L."/>
            <person name="Ma J."/>
        </authorList>
    </citation>
    <scope>NUCLEOTIDE SEQUENCE [LARGE SCALE GENOMIC DNA]</scope>
    <source>
        <strain evidence="1 2">JCM 14560</strain>
    </source>
</reference>
<keyword evidence="2" id="KW-1185">Reference proteome</keyword>
<sequence length="109" mass="11994">MPRIARQYWGPRNGRNVLNFNWPGVIDSHSTVIVTAGEYARNDDPHAPHTDYPRFVGAADIRVCNISPHGDTPGDVGGVTFVVDVDWGAPLHIVTDIIVLDPPEDIEIQ</sequence>
<organism evidence="1 2">
    <name type="scientific">Kitasatospora kazusensis</name>
    <dbReference type="NCBI Taxonomy" id="407974"/>
    <lineage>
        <taxon>Bacteria</taxon>
        <taxon>Bacillati</taxon>
        <taxon>Actinomycetota</taxon>
        <taxon>Actinomycetes</taxon>
        <taxon>Kitasatosporales</taxon>
        <taxon>Streptomycetaceae</taxon>
        <taxon>Kitasatospora</taxon>
    </lineage>
</organism>
<accession>A0ABN2ZJV3</accession>
<dbReference type="RefSeq" id="WP_344464902.1">
    <property type="nucleotide sequence ID" value="NZ_BAAANT010000014.1"/>
</dbReference>